<reference evidence="2" key="1">
    <citation type="submission" date="2023-12" db="EMBL/GenBank/DDBJ databases">
        <authorList>
            <person name="Brown T."/>
        </authorList>
    </citation>
    <scope>NUCLEOTIDE SEQUENCE</scope>
</reference>
<dbReference type="Pfam" id="PF15047">
    <property type="entry name" value="DUF4533"/>
    <property type="match status" value="1"/>
</dbReference>
<evidence type="ECO:0000313" key="2">
    <source>
        <dbReference type="EMBL" id="CAK6443642.1"/>
    </source>
</evidence>
<dbReference type="InterPro" id="IPR027895">
    <property type="entry name" value="DUF4533"/>
</dbReference>
<feature type="region of interest" description="Disordered" evidence="1">
    <location>
        <begin position="156"/>
        <end position="182"/>
    </location>
</feature>
<keyword evidence="3" id="KW-1185">Reference proteome</keyword>
<feature type="compositionally biased region" description="Polar residues" evidence="1">
    <location>
        <begin position="166"/>
        <end position="182"/>
    </location>
</feature>
<proteinExistence type="predicted"/>
<dbReference type="EMBL" id="OY882860">
    <property type="protein sequence ID" value="CAK6443642.1"/>
    <property type="molecule type" value="Genomic_DNA"/>
</dbReference>
<evidence type="ECO:0000313" key="3">
    <source>
        <dbReference type="Proteomes" id="UP001314169"/>
    </source>
</evidence>
<accession>A0ABN9ZZG4</accession>
<dbReference type="PANTHER" id="PTHR36289:SF1">
    <property type="entry name" value="CHROMOSOME 12 OPEN READING FRAME 60"/>
    <property type="match status" value="1"/>
</dbReference>
<protein>
    <submittedName>
        <fullName evidence="2">Uncharacterized protein</fullName>
    </submittedName>
</protein>
<gene>
    <name evidence="2" type="ORF">MPIPNATIZW_LOCUS11948</name>
</gene>
<name>A0ABN9ZZG4_PIPNA</name>
<dbReference type="PANTHER" id="PTHR36289">
    <property type="entry name" value="CHROMOSOME 12 OPEN READING FRAME 60"/>
    <property type="match status" value="1"/>
</dbReference>
<evidence type="ECO:0000256" key="1">
    <source>
        <dbReference type="SAM" id="MobiDB-lite"/>
    </source>
</evidence>
<sequence>MAAKSDMDKERLVQAAQTFFLHIQDFATVTNTLTELFNSCMNSQIITMVVKEDSYVKEVFEQMVRIFKEMQSVVAAKDNNAQKAPIFSKIATAMCTVVDKNTKVKELQPATREKLAQVNTPLIVSLMSSGNIISSLESALQLLTLHPIMSLQIRDFQRKDTKEQSDATTSMESSSAGPSKVTTVDNVKKLQDALKIENAKNTIASAAEQLEQIVKNMRPTLEILQKAIQTLEISTYGIKKVSHL</sequence>
<dbReference type="Proteomes" id="UP001314169">
    <property type="component" value="Chromosome 3"/>
</dbReference>
<feature type="compositionally biased region" description="Basic and acidic residues" evidence="1">
    <location>
        <begin position="156"/>
        <end position="165"/>
    </location>
</feature>
<organism evidence="2 3">
    <name type="scientific">Pipistrellus nathusii</name>
    <name type="common">Nathusius' pipistrelle</name>
    <dbReference type="NCBI Taxonomy" id="59473"/>
    <lineage>
        <taxon>Eukaryota</taxon>
        <taxon>Metazoa</taxon>
        <taxon>Chordata</taxon>
        <taxon>Craniata</taxon>
        <taxon>Vertebrata</taxon>
        <taxon>Euteleostomi</taxon>
        <taxon>Mammalia</taxon>
        <taxon>Eutheria</taxon>
        <taxon>Laurasiatheria</taxon>
        <taxon>Chiroptera</taxon>
        <taxon>Yangochiroptera</taxon>
        <taxon>Vespertilionidae</taxon>
        <taxon>Pipistrellus</taxon>
    </lineage>
</organism>